<gene>
    <name evidence="1" type="ORF">KTT_55020</name>
</gene>
<comment type="caution">
    <text evidence="1">The sequence shown here is derived from an EMBL/GenBank/DDBJ whole genome shotgun (WGS) entry which is preliminary data.</text>
</comment>
<reference evidence="2" key="1">
    <citation type="submission" date="2018-12" db="EMBL/GenBank/DDBJ databases">
        <title>Tengunoibacter tsumagoiensis gen. nov., sp. nov., Dictyobacter kobayashii sp. nov., D. alpinus sp. nov., and D. joshuensis sp. nov. and description of Dictyobacteraceae fam. nov. within the order Ktedonobacterales isolated from Tengu-no-mugimeshi.</title>
        <authorList>
            <person name="Wang C.M."/>
            <person name="Zheng Y."/>
            <person name="Sakai Y."/>
            <person name="Toyoda A."/>
            <person name="Minakuchi Y."/>
            <person name="Abe K."/>
            <person name="Yokota A."/>
            <person name="Yabe S."/>
        </authorList>
    </citation>
    <scope>NUCLEOTIDE SEQUENCE [LARGE SCALE GENOMIC DNA]</scope>
    <source>
        <strain evidence="2">Uno3</strain>
    </source>
</reference>
<dbReference type="EMBL" id="BIFR01000002">
    <property type="protein sequence ID" value="GCE15643.1"/>
    <property type="molecule type" value="Genomic_DNA"/>
</dbReference>
<evidence type="ECO:0000313" key="2">
    <source>
        <dbReference type="Proteomes" id="UP000287352"/>
    </source>
</evidence>
<keyword evidence="2" id="KW-1185">Reference proteome</keyword>
<protein>
    <submittedName>
        <fullName evidence="1">Uncharacterized protein</fullName>
    </submittedName>
</protein>
<dbReference type="RefSeq" id="WP_126583070.1">
    <property type="nucleotide sequence ID" value="NZ_BIFR01000002.1"/>
</dbReference>
<dbReference type="AlphaFoldDB" id="A0A402A920"/>
<organism evidence="1 2">
    <name type="scientific">Tengunoibacter tsumagoiensis</name>
    <dbReference type="NCBI Taxonomy" id="2014871"/>
    <lineage>
        <taxon>Bacteria</taxon>
        <taxon>Bacillati</taxon>
        <taxon>Chloroflexota</taxon>
        <taxon>Ktedonobacteria</taxon>
        <taxon>Ktedonobacterales</taxon>
        <taxon>Dictyobacteraceae</taxon>
        <taxon>Tengunoibacter</taxon>
    </lineage>
</organism>
<name>A0A402A920_9CHLR</name>
<sequence length="62" mass="7449">MRQHLSTSKFREVLDIIEVRSWLVQWPGYLKYASSQQLLQVVDRIDYLVDRLEQILLPMDQS</sequence>
<accession>A0A402A920</accession>
<proteinExistence type="predicted"/>
<evidence type="ECO:0000313" key="1">
    <source>
        <dbReference type="EMBL" id="GCE15643.1"/>
    </source>
</evidence>
<dbReference type="Proteomes" id="UP000287352">
    <property type="component" value="Unassembled WGS sequence"/>
</dbReference>